<feature type="transmembrane region" description="Helical" evidence="2">
    <location>
        <begin position="251"/>
        <end position="269"/>
    </location>
</feature>
<dbReference type="AlphaFoldDB" id="A0A2S0WI11"/>
<feature type="transmembrane region" description="Helical" evidence="2">
    <location>
        <begin position="69"/>
        <end position="91"/>
    </location>
</feature>
<keyword evidence="4" id="KW-1185">Reference proteome</keyword>
<organism evidence="3 4">
    <name type="scientific">Aeromicrobium chenweiae</name>
    <dbReference type="NCBI Taxonomy" id="2079793"/>
    <lineage>
        <taxon>Bacteria</taxon>
        <taxon>Bacillati</taxon>
        <taxon>Actinomycetota</taxon>
        <taxon>Actinomycetes</taxon>
        <taxon>Propionibacteriales</taxon>
        <taxon>Nocardioidaceae</taxon>
        <taxon>Aeromicrobium</taxon>
    </lineage>
</organism>
<dbReference type="EMBL" id="CP026952">
    <property type="protein sequence ID" value="AWB90870.1"/>
    <property type="molecule type" value="Genomic_DNA"/>
</dbReference>
<accession>A0A5F2ER62</accession>
<evidence type="ECO:0000256" key="1">
    <source>
        <dbReference type="SAM" id="MobiDB-lite"/>
    </source>
</evidence>
<proteinExistence type="predicted"/>
<dbReference type="KEGG" id="aez:C3E78_00720"/>
<evidence type="ECO:0000256" key="2">
    <source>
        <dbReference type="SAM" id="Phobius"/>
    </source>
</evidence>
<feature type="transmembrane region" description="Helical" evidence="2">
    <location>
        <begin position="45"/>
        <end position="62"/>
    </location>
</feature>
<accession>A0A2S0WI11</accession>
<dbReference type="Proteomes" id="UP000244384">
    <property type="component" value="Chromosome"/>
</dbReference>
<keyword evidence="2" id="KW-0472">Membrane</keyword>
<feature type="transmembrane region" description="Helical" evidence="2">
    <location>
        <begin position="281"/>
        <end position="305"/>
    </location>
</feature>
<gene>
    <name evidence="3" type="ORF">C3E78_00720</name>
</gene>
<protein>
    <submittedName>
        <fullName evidence="3">Uncharacterized protein</fullName>
    </submittedName>
</protein>
<evidence type="ECO:0000313" key="3">
    <source>
        <dbReference type="EMBL" id="AWB90870.1"/>
    </source>
</evidence>
<feature type="compositionally biased region" description="Low complexity" evidence="1">
    <location>
        <begin position="429"/>
        <end position="440"/>
    </location>
</feature>
<feature type="transmembrane region" description="Helical" evidence="2">
    <location>
        <begin position="228"/>
        <end position="245"/>
    </location>
</feature>
<keyword evidence="2" id="KW-0812">Transmembrane</keyword>
<reference evidence="4" key="1">
    <citation type="submission" date="2018-01" db="EMBL/GenBank/DDBJ databases">
        <authorList>
            <person name="Li J."/>
        </authorList>
    </citation>
    <scope>NUCLEOTIDE SEQUENCE [LARGE SCALE GENOMIC DNA]</scope>
    <source>
        <strain evidence="4">592</strain>
    </source>
</reference>
<dbReference type="RefSeq" id="WP_108576516.1">
    <property type="nucleotide sequence ID" value="NZ_CP026952.1"/>
</dbReference>
<feature type="transmembrane region" description="Helical" evidence="2">
    <location>
        <begin position="149"/>
        <end position="171"/>
    </location>
</feature>
<feature type="transmembrane region" description="Helical" evidence="2">
    <location>
        <begin position="203"/>
        <end position="221"/>
    </location>
</feature>
<keyword evidence="2" id="KW-1133">Transmembrane helix</keyword>
<sequence>MTTLGLIVIPLTVYAIFRPAFLPYLMAATMPLVSSSALEFSGNKVQPFFVAAIAPALLLGLRRSKPSNLGLLPVTLVAFFAATAVALPAVFRGIPVLVARGGVDEQVEAPGQLEFTISNLAQAGYFGLAVLVVVYFARNPPKNSRFIAAGFAVGTLLNLWALANQLIGIFYPREVFRTSLFGIHSDSYFNGAQRFSGIYSEPSMLATFSVAAGVYGLFALGTKTHRNAVGVFLLASNLTMLAMSYSGTAVAGGGLVAGLTVGVVVWRFVSGQSRVRAEVMLLMIVAAVVIATASAVVHDYAAALIEDKLRSSSYANRSGSNAFSWDLFLDTWYLGAGLGSSRPSSFAMLLLSNVGLVGTGLYVALVGRIALRARSIAEMRPELWALIGVLLVKVVAEPNLSNPIPWMLLAACAAAYSSGVDSEPRPSNTSTRTTAATGGRAAHHSSLPGT</sequence>
<evidence type="ECO:0000313" key="4">
    <source>
        <dbReference type="Proteomes" id="UP000244384"/>
    </source>
</evidence>
<feature type="region of interest" description="Disordered" evidence="1">
    <location>
        <begin position="419"/>
        <end position="450"/>
    </location>
</feature>
<name>A0A2S0WI11_9ACTN</name>
<dbReference type="OrthoDB" id="3078316at2"/>
<feature type="transmembrane region" description="Helical" evidence="2">
    <location>
        <begin position="120"/>
        <end position="137"/>
    </location>
</feature>
<feature type="transmembrane region" description="Helical" evidence="2">
    <location>
        <begin position="346"/>
        <end position="371"/>
    </location>
</feature>